<evidence type="ECO:0000256" key="2">
    <source>
        <dbReference type="ARBA" id="ARBA00009396"/>
    </source>
</evidence>
<dbReference type="AlphaFoldDB" id="A0A0F5JTH7"/>
<dbReference type="Gene3D" id="1.10.238.260">
    <property type="match status" value="1"/>
</dbReference>
<evidence type="ECO:0000313" key="12">
    <source>
        <dbReference type="EMBL" id="KKB60959.1"/>
    </source>
</evidence>
<proteinExistence type="inferred from homology"/>
<dbReference type="PROSITE" id="PS00815">
    <property type="entry name" value="AIPM_HOMOCIT_SYNTH_1"/>
    <property type="match status" value="1"/>
</dbReference>
<dbReference type="EMBL" id="LAQU01000106">
    <property type="protein sequence ID" value="KKB60959.1"/>
    <property type="molecule type" value="Genomic_DNA"/>
</dbReference>
<keyword evidence="4" id="KW-0432">Leucine biosynthesis</keyword>
<dbReference type="RefSeq" id="WP_046154495.1">
    <property type="nucleotide sequence ID" value="NZ_CADFGU010000013.1"/>
</dbReference>
<evidence type="ECO:0000256" key="7">
    <source>
        <dbReference type="ARBA" id="ARBA00022723"/>
    </source>
</evidence>
<name>A0A0F5JTH7_9BURK</name>
<dbReference type="EC" id="2.3.3.13" evidence="3"/>
<dbReference type="InterPro" id="IPR050073">
    <property type="entry name" value="2-IPM_HCS-like"/>
</dbReference>
<evidence type="ECO:0000259" key="11">
    <source>
        <dbReference type="PROSITE" id="PS50991"/>
    </source>
</evidence>
<dbReference type="STRING" id="28092.WM40_26085"/>
<dbReference type="PANTHER" id="PTHR10277:SF9">
    <property type="entry name" value="2-ISOPROPYLMALATE SYNTHASE 1, CHLOROPLASTIC-RELATED"/>
    <property type="match status" value="1"/>
</dbReference>
<evidence type="ECO:0000256" key="6">
    <source>
        <dbReference type="ARBA" id="ARBA00022679"/>
    </source>
</evidence>
<dbReference type="GO" id="GO:0009098">
    <property type="term" value="P:L-leucine biosynthetic process"/>
    <property type="evidence" value="ECO:0007669"/>
    <property type="project" value="UniProtKB-KW"/>
</dbReference>
<dbReference type="Pfam" id="PF00682">
    <property type="entry name" value="HMGL-like"/>
    <property type="match status" value="1"/>
</dbReference>
<dbReference type="PATRIC" id="fig|28092.6.peg.6151"/>
<dbReference type="InterPro" id="IPR013785">
    <property type="entry name" value="Aldolase_TIM"/>
</dbReference>
<comment type="caution">
    <text evidence="12">The sequence shown here is derived from an EMBL/GenBank/DDBJ whole genome shotgun (WGS) entry which is preliminary data.</text>
</comment>
<evidence type="ECO:0000256" key="10">
    <source>
        <dbReference type="RuleBase" id="RU003523"/>
    </source>
</evidence>
<dbReference type="PROSITE" id="PS00816">
    <property type="entry name" value="AIPM_HOMOCIT_SYNTH_2"/>
    <property type="match status" value="1"/>
</dbReference>
<dbReference type="Gene3D" id="3.20.20.70">
    <property type="entry name" value="Aldolase class I"/>
    <property type="match status" value="1"/>
</dbReference>
<evidence type="ECO:0000313" key="13">
    <source>
        <dbReference type="Proteomes" id="UP000033618"/>
    </source>
</evidence>
<keyword evidence="13" id="KW-1185">Reference proteome</keyword>
<dbReference type="SUPFAM" id="SSF51569">
    <property type="entry name" value="Aldolase"/>
    <property type="match status" value="1"/>
</dbReference>
<dbReference type="PROSITE" id="PS50991">
    <property type="entry name" value="PYR_CT"/>
    <property type="match status" value="1"/>
</dbReference>
<evidence type="ECO:0000256" key="1">
    <source>
        <dbReference type="ARBA" id="ARBA00004689"/>
    </source>
</evidence>
<dbReference type="GO" id="GO:0046872">
    <property type="term" value="F:metal ion binding"/>
    <property type="evidence" value="ECO:0007669"/>
    <property type="project" value="UniProtKB-KW"/>
</dbReference>
<keyword evidence="9" id="KW-0100">Branched-chain amino acid biosynthesis</keyword>
<protein>
    <recommendedName>
        <fullName evidence="3">2-isopropylmalate synthase</fullName>
        <ecNumber evidence="3">2.3.3.13</ecNumber>
    </recommendedName>
</protein>
<accession>A0A0F5JTH7</accession>
<dbReference type="GO" id="GO:0003852">
    <property type="term" value="F:2-isopropylmalate synthase activity"/>
    <property type="evidence" value="ECO:0007669"/>
    <property type="project" value="UniProtKB-EC"/>
</dbReference>
<feature type="domain" description="Pyruvate carboxyltransferase" evidence="11">
    <location>
        <begin position="9"/>
        <end position="270"/>
    </location>
</feature>
<dbReference type="PANTHER" id="PTHR10277">
    <property type="entry name" value="HOMOCITRATE SYNTHASE-RELATED"/>
    <property type="match status" value="1"/>
</dbReference>
<comment type="pathway">
    <text evidence="1">Amino-acid biosynthesis; L-leucine biosynthesis; L-leucine from 3-methyl-2-oxobutanoate: step 1/4.</text>
</comment>
<dbReference type="OrthoDB" id="9803573at2"/>
<keyword evidence="6 10" id="KW-0808">Transferase</keyword>
<reference evidence="12 13" key="1">
    <citation type="submission" date="2015-03" db="EMBL/GenBank/DDBJ databases">
        <title>Draft Genome Sequence of Burkholderia andropogonis type strain ICMP2807, isolated from Sorghum bicolor.</title>
        <authorList>
            <person name="Lopes-Santos L."/>
            <person name="Castro D.B."/>
            <person name="Ottoboni L.M."/>
            <person name="Park D."/>
            <person name="Weirc B.S."/>
            <person name="Destefano S.A."/>
        </authorList>
    </citation>
    <scope>NUCLEOTIDE SEQUENCE [LARGE SCALE GENOMIC DNA]</scope>
    <source>
        <strain evidence="12 13">ICMP2807</strain>
    </source>
</reference>
<dbReference type="InterPro" id="IPR002034">
    <property type="entry name" value="AIPM/Hcit_synth_CS"/>
</dbReference>
<sequence length="400" mass="43900">MQNLNSRLITFLDTTLRDGEQAPGNAMTPEQKLDLAGMLEYAGVETIETGFPASSSADFRATQLISSKLRTASFATFSRALREDVRIAIEAGGVSDRHVIMLVATGSDLHLKHKRNITREQGLLEVVEAVKYAKGRGLKNVAVGIEDASRGESDYMEALAVSSVNAGANQIILADTTGYATPRSFYDLVRCVRGWVGPDIKISTHCHNDLGLGVANALAGIEAGANEVQATLGGIGERAGNTALEQIAAFLHYKQAEYDVHSNIRLDMLYAAFARLRQFIGLEEPRTQPLFGKYAFSTAAGIHQQGILNDPDTYEYVKPETVGRERKLLVARHSGRAVIRHLLRELDIMLDQEEINKLYEKFIADRTDNSCEDMEALKETIAKEYSGSARETPKIPVLSQ</sequence>
<dbReference type="Proteomes" id="UP000033618">
    <property type="component" value="Unassembled WGS sequence"/>
</dbReference>
<comment type="similarity">
    <text evidence="2">Belongs to the alpha-IPM synthase/homocitrate synthase family. LeuA type 1 subfamily.</text>
</comment>
<organism evidence="12 13">
    <name type="scientific">Robbsia andropogonis</name>
    <dbReference type="NCBI Taxonomy" id="28092"/>
    <lineage>
        <taxon>Bacteria</taxon>
        <taxon>Pseudomonadati</taxon>
        <taxon>Pseudomonadota</taxon>
        <taxon>Betaproteobacteria</taxon>
        <taxon>Burkholderiales</taxon>
        <taxon>Burkholderiaceae</taxon>
        <taxon>Robbsia</taxon>
    </lineage>
</organism>
<dbReference type="Pfam" id="PF22617">
    <property type="entry name" value="HCS_D2"/>
    <property type="match status" value="1"/>
</dbReference>
<evidence type="ECO:0000256" key="4">
    <source>
        <dbReference type="ARBA" id="ARBA00022430"/>
    </source>
</evidence>
<gene>
    <name evidence="12" type="ORF">WM40_26085</name>
</gene>
<evidence type="ECO:0000256" key="9">
    <source>
        <dbReference type="ARBA" id="ARBA00023304"/>
    </source>
</evidence>
<keyword evidence="5" id="KW-0028">Amino-acid biosynthesis</keyword>
<evidence type="ECO:0000256" key="3">
    <source>
        <dbReference type="ARBA" id="ARBA00012973"/>
    </source>
</evidence>
<keyword evidence="7" id="KW-0479">Metal-binding</keyword>
<evidence type="ECO:0000256" key="8">
    <source>
        <dbReference type="ARBA" id="ARBA00023211"/>
    </source>
</evidence>
<dbReference type="InterPro" id="IPR054691">
    <property type="entry name" value="LeuA/HCS_post-cat"/>
</dbReference>
<dbReference type="GO" id="GO:0019298">
    <property type="term" value="P:coenzyme B biosynthetic process"/>
    <property type="evidence" value="ECO:0007669"/>
    <property type="project" value="TreeGrafter"/>
</dbReference>
<dbReference type="InterPro" id="IPR000891">
    <property type="entry name" value="PYR_CT"/>
</dbReference>
<keyword evidence="8" id="KW-0464">Manganese</keyword>
<evidence type="ECO:0000256" key="5">
    <source>
        <dbReference type="ARBA" id="ARBA00022605"/>
    </source>
</evidence>